<dbReference type="InterPro" id="IPR055487">
    <property type="entry name" value="DUF7059"/>
</dbReference>
<dbReference type="PROSITE" id="PS00092">
    <property type="entry name" value="N6_MTASE"/>
    <property type="match status" value="1"/>
</dbReference>
<keyword evidence="2" id="KW-0949">S-adenosyl-L-methionine</keyword>
<dbReference type="InterPro" id="IPR007848">
    <property type="entry name" value="Small_mtfrase_dom"/>
</dbReference>
<dbReference type="GO" id="GO:0032259">
    <property type="term" value="P:methylation"/>
    <property type="evidence" value="ECO:0007669"/>
    <property type="project" value="UniProtKB-KW"/>
</dbReference>
<evidence type="ECO:0000259" key="3">
    <source>
        <dbReference type="Pfam" id="PF05175"/>
    </source>
</evidence>
<accession>A0A5B9MMX8</accession>
<protein>
    <submittedName>
        <fullName evidence="5">N5-glutamine S-adenosyl-L-methionine-dependent methyltransferase</fullName>
    </submittedName>
</protein>
<dbReference type="CDD" id="cd02440">
    <property type="entry name" value="AdoMet_MTases"/>
    <property type="match status" value="1"/>
</dbReference>
<dbReference type="KEGG" id="smam:Mal15_54770"/>
<keyword evidence="6" id="KW-1185">Reference proteome</keyword>
<dbReference type="Proteomes" id="UP000321353">
    <property type="component" value="Chromosome"/>
</dbReference>
<proteinExistence type="predicted"/>
<dbReference type="SUPFAM" id="SSF53335">
    <property type="entry name" value="S-adenosyl-L-methionine-dependent methyltransferases"/>
    <property type="match status" value="1"/>
</dbReference>
<keyword evidence="1 5" id="KW-0489">Methyltransferase</keyword>
<dbReference type="GO" id="GO:0003676">
    <property type="term" value="F:nucleic acid binding"/>
    <property type="evidence" value="ECO:0007669"/>
    <property type="project" value="InterPro"/>
</dbReference>
<dbReference type="EMBL" id="CP036264">
    <property type="protein sequence ID" value="QEG01401.1"/>
    <property type="molecule type" value="Genomic_DNA"/>
</dbReference>
<reference evidence="5 6" key="1">
    <citation type="submission" date="2019-02" db="EMBL/GenBank/DDBJ databases">
        <title>Planctomycetal bacteria perform biofilm scaping via a novel small molecule.</title>
        <authorList>
            <person name="Jeske O."/>
            <person name="Boedeker C."/>
            <person name="Wiegand S."/>
            <person name="Breitling P."/>
            <person name="Kallscheuer N."/>
            <person name="Jogler M."/>
            <person name="Rohde M."/>
            <person name="Petersen J."/>
            <person name="Medema M.H."/>
            <person name="Surup F."/>
            <person name="Jogler C."/>
        </authorList>
    </citation>
    <scope>NUCLEOTIDE SEQUENCE [LARGE SCALE GENOMIC DNA]</scope>
    <source>
        <strain evidence="5 6">Mal15</strain>
    </source>
</reference>
<dbReference type="Pfam" id="PF05175">
    <property type="entry name" value="MTS"/>
    <property type="match status" value="1"/>
</dbReference>
<feature type="domain" description="Methyltransferase small" evidence="3">
    <location>
        <begin position="156"/>
        <end position="238"/>
    </location>
</feature>
<dbReference type="Pfam" id="PF23186">
    <property type="entry name" value="DUF7059"/>
    <property type="match status" value="1"/>
</dbReference>
<feature type="domain" description="DUF7059" evidence="4">
    <location>
        <begin position="54"/>
        <end position="110"/>
    </location>
</feature>
<dbReference type="GO" id="GO:0008757">
    <property type="term" value="F:S-adenosylmethionine-dependent methyltransferase activity"/>
    <property type="evidence" value="ECO:0007669"/>
    <property type="project" value="UniProtKB-ARBA"/>
</dbReference>
<organism evidence="5 6">
    <name type="scientific">Stieleria maiorica</name>
    <dbReference type="NCBI Taxonomy" id="2795974"/>
    <lineage>
        <taxon>Bacteria</taxon>
        <taxon>Pseudomonadati</taxon>
        <taxon>Planctomycetota</taxon>
        <taxon>Planctomycetia</taxon>
        <taxon>Pirellulales</taxon>
        <taxon>Pirellulaceae</taxon>
        <taxon>Stieleria</taxon>
    </lineage>
</organism>
<dbReference type="InterPro" id="IPR002052">
    <property type="entry name" value="DNA_methylase_N6_adenine_CS"/>
</dbReference>
<dbReference type="AlphaFoldDB" id="A0A5B9MMX8"/>
<evidence type="ECO:0000256" key="2">
    <source>
        <dbReference type="ARBA" id="ARBA00022691"/>
    </source>
</evidence>
<dbReference type="RefSeq" id="WP_147870482.1">
    <property type="nucleotide sequence ID" value="NZ_CP036264.1"/>
</dbReference>
<sequence>MKGSDSVISETTLVPLSPKDAACFRDVCRAAGYTQTKLHETFEFLVPPPSDRLPPALLASLGPCESPFDVLARLFFLGVPVDADVAGTLLPTAIVQSCLQSGLVSQDESKLCPAATLVPVDDLLFAADLQRTDYLDNDLFVPTLCDAALHLNAVAIHNRGGKTLDLCSGFALHGITASGRSESVVASDLNPRAAEFARFNAALNGCENVRAVTGDLFSAVAGERFDTILANPPFIISPSAVTTYRYSPFELDGFIKIMFAAVPEHLEEGGTFQTICEWVELEGQDWQDRLRSWFAGSGCDVWVLSANRQFPSTYARSVLSQSIDDESELSTQQQQWEQYLRQRGVAAIQGGFIFLRRRRGNNWFDFTELTKPVREPIGDAIAQGFASRDIVFGSDGDDRLLSSRLAVADGLRQVETSHWKDFRWKRDSIVLHLDKGLPVTIGIDGYIRTLIEQFDASRNVQQCLDLFSKEIGLPIETGRKKGLDVVRSMLKNGILVAMPK</sequence>
<evidence type="ECO:0000256" key="1">
    <source>
        <dbReference type="ARBA" id="ARBA00022603"/>
    </source>
</evidence>
<dbReference type="InterPro" id="IPR029063">
    <property type="entry name" value="SAM-dependent_MTases_sf"/>
</dbReference>
<evidence type="ECO:0000259" key="4">
    <source>
        <dbReference type="Pfam" id="PF23186"/>
    </source>
</evidence>
<evidence type="ECO:0000313" key="6">
    <source>
        <dbReference type="Proteomes" id="UP000321353"/>
    </source>
</evidence>
<keyword evidence="5" id="KW-0808">Transferase</keyword>
<name>A0A5B9MMX8_9BACT</name>
<dbReference type="GO" id="GO:0008170">
    <property type="term" value="F:N-methyltransferase activity"/>
    <property type="evidence" value="ECO:0007669"/>
    <property type="project" value="UniProtKB-ARBA"/>
</dbReference>
<evidence type="ECO:0000313" key="5">
    <source>
        <dbReference type="EMBL" id="QEG01401.1"/>
    </source>
</evidence>
<gene>
    <name evidence="5" type="ORF">Mal15_54770</name>
</gene>
<dbReference type="Gene3D" id="3.40.50.150">
    <property type="entry name" value="Vaccinia Virus protein VP39"/>
    <property type="match status" value="1"/>
</dbReference>